<proteinExistence type="predicted"/>
<reference evidence="2" key="1">
    <citation type="journal article" date="2022" name="Microb. Genom.">
        <title>A global pangenome for the wheat fungal pathogen Pyrenophora tritici-repentis and prediction of effector protein structural homology.</title>
        <authorList>
            <person name="Moolhuijzen P.M."/>
            <person name="See P.T."/>
            <person name="Shi G."/>
            <person name="Powell H.R."/>
            <person name="Cockram J."/>
            <person name="Jorgensen L.N."/>
            <person name="Benslimane H."/>
            <person name="Strelkov S.E."/>
            <person name="Turner J."/>
            <person name="Liu Z."/>
            <person name="Moffat C.S."/>
        </authorList>
    </citation>
    <scope>NUCLEOTIDE SEQUENCE [LARGE SCALE GENOMIC DNA]</scope>
</reference>
<dbReference type="EMBL" id="NRDI02000003">
    <property type="protein sequence ID" value="KAI1518081.1"/>
    <property type="molecule type" value="Genomic_DNA"/>
</dbReference>
<sequence>MIQHAILVALHLANCSKVYDGRWASRKRLLFEIGKGQDLLLLKI</sequence>
<keyword evidence="2" id="KW-1185">Reference proteome</keyword>
<protein>
    <submittedName>
        <fullName evidence="1">Uncharacterized protein</fullName>
    </submittedName>
</protein>
<accession>A0A922STV2</accession>
<gene>
    <name evidence="1" type="ORF">Ptr86124_003382</name>
</gene>
<organism evidence="1 2">
    <name type="scientific">Pyrenophora tritici-repentis</name>
    <dbReference type="NCBI Taxonomy" id="45151"/>
    <lineage>
        <taxon>Eukaryota</taxon>
        <taxon>Fungi</taxon>
        <taxon>Dikarya</taxon>
        <taxon>Ascomycota</taxon>
        <taxon>Pezizomycotina</taxon>
        <taxon>Dothideomycetes</taxon>
        <taxon>Pleosporomycetidae</taxon>
        <taxon>Pleosporales</taxon>
        <taxon>Pleosporineae</taxon>
        <taxon>Pleosporaceae</taxon>
        <taxon>Pyrenophora</taxon>
    </lineage>
</organism>
<evidence type="ECO:0000313" key="2">
    <source>
        <dbReference type="Proteomes" id="UP000249757"/>
    </source>
</evidence>
<evidence type="ECO:0000313" key="1">
    <source>
        <dbReference type="EMBL" id="KAI1518081.1"/>
    </source>
</evidence>
<comment type="caution">
    <text evidence="1">The sequence shown here is derived from an EMBL/GenBank/DDBJ whole genome shotgun (WGS) entry which is preliminary data.</text>
</comment>
<dbReference type="AlphaFoldDB" id="A0A922STV2"/>
<name>A0A922STV2_9PLEO</name>
<dbReference type="Proteomes" id="UP000249757">
    <property type="component" value="Unassembled WGS sequence"/>
</dbReference>